<evidence type="ECO:0000256" key="4">
    <source>
        <dbReference type="ARBA" id="ARBA00022516"/>
    </source>
</evidence>
<evidence type="ECO:0000256" key="2">
    <source>
        <dbReference type="ARBA" id="ARBA00010185"/>
    </source>
</evidence>
<comment type="subcellular location">
    <subcellularLocation>
        <location evidence="1">Cell membrane</location>
        <topology evidence="1">Multi-pass membrane protein</topology>
    </subcellularLocation>
</comment>
<keyword evidence="12" id="KW-1208">Phospholipid metabolism</keyword>
<evidence type="ECO:0000256" key="8">
    <source>
        <dbReference type="ARBA" id="ARBA00022989"/>
    </source>
</evidence>
<evidence type="ECO:0000256" key="13">
    <source>
        <dbReference type="SAM" id="Phobius"/>
    </source>
</evidence>
<dbReference type="EMBL" id="VSSQ01010749">
    <property type="protein sequence ID" value="MPM45120.1"/>
    <property type="molecule type" value="Genomic_DNA"/>
</dbReference>
<feature type="transmembrane region" description="Helical" evidence="13">
    <location>
        <begin position="212"/>
        <end position="231"/>
    </location>
</feature>
<keyword evidence="8 13" id="KW-1133">Transmembrane helix</keyword>
<keyword evidence="5" id="KW-0808">Transferase</keyword>
<feature type="transmembrane region" description="Helical" evidence="13">
    <location>
        <begin position="31"/>
        <end position="49"/>
    </location>
</feature>
<evidence type="ECO:0000256" key="9">
    <source>
        <dbReference type="ARBA" id="ARBA00023098"/>
    </source>
</evidence>
<evidence type="ECO:0000256" key="11">
    <source>
        <dbReference type="ARBA" id="ARBA00023209"/>
    </source>
</evidence>
<evidence type="ECO:0000256" key="1">
    <source>
        <dbReference type="ARBA" id="ARBA00004651"/>
    </source>
</evidence>
<evidence type="ECO:0000256" key="12">
    <source>
        <dbReference type="ARBA" id="ARBA00023264"/>
    </source>
</evidence>
<gene>
    <name evidence="14" type="ORF">SDC9_91805</name>
</gene>
<proteinExistence type="inferred from homology"/>
<organism evidence="14">
    <name type="scientific">bioreactor metagenome</name>
    <dbReference type="NCBI Taxonomy" id="1076179"/>
    <lineage>
        <taxon>unclassified sequences</taxon>
        <taxon>metagenomes</taxon>
        <taxon>ecological metagenomes</taxon>
    </lineage>
</organism>
<dbReference type="GO" id="GO:0005886">
    <property type="term" value="C:plasma membrane"/>
    <property type="evidence" value="ECO:0007669"/>
    <property type="project" value="UniProtKB-SubCell"/>
</dbReference>
<dbReference type="Pfam" id="PF01148">
    <property type="entry name" value="CTP_transf_1"/>
    <property type="match status" value="1"/>
</dbReference>
<evidence type="ECO:0000256" key="3">
    <source>
        <dbReference type="ARBA" id="ARBA00022475"/>
    </source>
</evidence>
<feature type="transmembrane region" description="Helical" evidence="13">
    <location>
        <begin position="145"/>
        <end position="166"/>
    </location>
</feature>
<reference evidence="14" key="1">
    <citation type="submission" date="2019-08" db="EMBL/GenBank/DDBJ databases">
        <authorList>
            <person name="Kucharzyk K."/>
            <person name="Murdoch R.W."/>
            <person name="Higgins S."/>
            <person name="Loffler F."/>
        </authorList>
    </citation>
    <scope>NUCLEOTIDE SEQUENCE</scope>
</reference>
<feature type="transmembrane region" description="Helical" evidence="13">
    <location>
        <begin position="84"/>
        <end position="105"/>
    </location>
</feature>
<keyword evidence="9" id="KW-0443">Lipid metabolism</keyword>
<dbReference type="PROSITE" id="PS01315">
    <property type="entry name" value="CDS"/>
    <property type="match status" value="1"/>
</dbReference>
<dbReference type="PANTHER" id="PTHR46382:SF1">
    <property type="entry name" value="PHOSPHATIDATE CYTIDYLYLTRANSFERASE"/>
    <property type="match status" value="1"/>
</dbReference>
<dbReference type="AlphaFoldDB" id="A0A644ZVW9"/>
<dbReference type="PANTHER" id="PTHR46382">
    <property type="entry name" value="PHOSPHATIDATE CYTIDYLYLTRANSFERASE"/>
    <property type="match status" value="1"/>
</dbReference>
<keyword evidence="3" id="KW-1003">Cell membrane</keyword>
<feature type="transmembrane region" description="Helical" evidence="13">
    <location>
        <begin position="7"/>
        <end position="25"/>
    </location>
</feature>
<dbReference type="GO" id="GO:0004605">
    <property type="term" value="F:phosphatidate cytidylyltransferase activity"/>
    <property type="evidence" value="ECO:0007669"/>
    <property type="project" value="TreeGrafter"/>
</dbReference>
<feature type="transmembrane region" description="Helical" evidence="13">
    <location>
        <begin position="61"/>
        <end position="78"/>
    </location>
</feature>
<evidence type="ECO:0000313" key="14">
    <source>
        <dbReference type="EMBL" id="MPM45120.1"/>
    </source>
</evidence>
<evidence type="ECO:0008006" key="15">
    <source>
        <dbReference type="Google" id="ProtNLM"/>
    </source>
</evidence>
<keyword evidence="4" id="KW-0444">Lipid biosynthesis</keyword>
<dbReference type="GO" id="GO:0016024">
    <property type="term" value="P:CDP-diacylglycerol biosynthetic process"/>
    <property type="evidence" value="ECO:0007669"/>
    <property type="project" value="TreeGrafter"/>
</dbReference>
<evidence type="ECO:0000256" key="6">
    <source>
        <dbReference type="ARBA" id="ARBA00022692"/>
    </source>
</evidence>
<keyword evidence="10 13" id="KW-0472">Membrane</keyword>
<accession>A0A644ZVW9</accession>
<evidence type="ECO:0000256" key="10">
    <source>
        <dbReference type="ARBA" id="ARBA00023136"/>
    </source>
</evidence>
<dbReference type="InterPro" id="IPR000374">
    <property type="entry name" value="PC_trans"/>
</dbReference>
<sequence>MNSKDLFARTVTGIIYIAVILVGILGGKYSFISVFGVFLVIGLYEFYRMTEKNTSHAISKTFNMTSGFLIFLSAYLYLENICEIALAITSITYLLILFASAIFINRKDILHAIIYSVFGQIYITMPLSVLMLISYQYQTLSNEYYYAFVLAIFIFIWVNDTAAFVIGSLFGKRKFIERISPKKTVEGFMGGIGFSFLAAIILSNFFTDYSLIFWIGFGIIAALFGTLGDLFESLIKRTYEVKDSGTLIPGHGGILDRIDSLLIAIPAIYIYLAATLVS</sequence>
<protein>
    <recommendedName>
        <fullName evidence="15">Phosphatidate cytidylyltransferase</fullName>
    </recommendedName>
</protein>
<keyword evidence="11" id="KW-0594">Phospholipid biosynthesis</keyword>
<feature type="transmembrane region" description="Helical" evidence="13">
    <location>
        <begin position="112"/>
        <end position="133"/>
    </location>
</feature>
<comment type="similarity">
    <text evidence="2">Belongs to the CDS family.</text>
</comment>
<name>A0A644ZVW9_9ZZZZ</name>
<feature type="transmembrane region" description="Helical" evidence="13">
    <location>
        <begin position="258"/>
        <end position="277"/>
    </location>
</feature>
<evidence type="ECO:0000256" key="5">
    <source>
        <dbReference type="ARBA" id="ARBA00022679"/>
    </source>
</evidence>
<feature type="transmembrane region" description="Helical" evidence="13">
    <location>
        <begin position="187"/>
        <end position="206"/>
    </location>
</feature>
<keyword evidence="7" id="KW-0548">Nucleotidyltransferase</keyword>
<evidence type="ECO:0000256" key="7">
    <source>
        <dbReference type="ARBA" id="ARBA00022695"/>
    </source>
</evidence>
<keyword evidence="6 13" id="KW-0812">Transmembrane</keyword>
<comment type="caution">
    <text evidence="14">The sequence shown here is derived from an EMBL/GenBank/DDBJ whole genome shotgun (WGS) entry which is preliminary data.</text>
</comment>